<feature type="region of interest" description="Disordered" evidence="1">
    <location>
        <begin position="256"/>
        <end position="284"/>
    </location>
</feature>
<feature type="region of interest" description="Disordered" evidence="1">
    <location>
        <begin position="518"/>
        <end position="538"/>
    </location>
</feature>
<evidence type="ECO:0000313" key="3">
    <source>
        <dbReference type="EMBL" id="KAG0329977.1"/>
    </source>
</evidence>
<evidence type="ECO:0000259" key="2">
    <source>
        <dbReference type="Pfam" id="PF08969"/>
    </source>
</evidence>
<dbReference type="Pfam" id="PF08969">
    <property type="entry name" value="USP8_dimer"/>
    <property type="match status" value="1"/>
</dbReference>
<feature type="domain" description="USP8 dimerisation" evidence="2">
    <location>
        <begin position="11"/>
        <end position="115"/>
    </location>
</feature>
<feature type="compositionally biased region" description="Low complexity" evidence="1">
    <location>
        <begin position="563"/>
        <end position="576"/>
    </location>
</feature>
<dbReference type="EMBL" id="JAAAIP010000008">
    <property type="protein sequence ID" value="KAG0329977.1"/>
    <property type="molecule type" value="Genomic_DNA"/>
</dbReference>
<comment type="caution">
    <text evidence="3">The sequence shown here is derived from an EMBL/GenBank/DDBJ whole genome shotgun (WGS) entry which is preliminary data.</text>
</comment>
<dbReference type="InterPro" id="IPR015063">
    <property type="entry name" value="USP8_dimer"/>
</dbReference>
<evidence type="ECO:0000256" key="1">
    <source>
        <dbReference type="SAM" id="MobiDB-lite"/>
    </source>
</evidence>
<dbReference type="SUPFAM" id="SSF140856">
    <property type="entry name" value="USP8 N-terminal domain-like"/>
    <property type="match status" value="1"/>
</dbReference>
<feature type="region of interest" description="Disordered" evidence="1">
    <location>
        <begin position="388"/>
        <end position="414"/>
    </location>
</feature>
<organism evidence="3 4">
    <name type="scientific">Dissophora globulifera</name>
    <dbReference type="NCBI Taxonomy" id="979702"/>
    <lineage>
        <taxon>Eukaryota</taxon>
        <taxon>Fungi</taxon>
        <taxon>Fungi incertae sedis</taxon>
        <taxon>Mucoromycota</taxon>
        <taxon>Mortierellomycotina</taxon>
        <taxon>Mortierellomycetes</taxon>
        <taxon>Mortierellales</taxon>
        <taxon>Mortierellaceae</taxon>
        <taxon>Dissophora</taxon>
    </lineage>
</organism>
<sequence length="688" mass="75644">MESGIAMTPRTRLHELKSSADFASEEFNHSIKTWVNMASLLVKQGNMAESNKDDENAYISYVRACIIITKIIPHQALYPTMMNDIVCIDLRQKVLIIISRMAHLERRLLKRFEQEHQGYSRVANSDNTTTPTSTPPSSKQSNSTARSSPREESQDEGSHSLPRMTFRQSEEFQEDKDFEVISLPQENVEEYDIKNHVEAIYEVASDATTHELDPHVRVSHCNEYSDNNNSRRDYRRRTMTCDAQNASYHFQRKIDSADPANARSSLPLKDTPVLPTLKKKSSNEDSRLLLSPECQPNYSAILPSALFARQREGGHVRRCSSTDAVRASIHFPTAYPVFDDDVAPAIPPRSDKRSSMWAGSSASQKAKIRNSNSSINDQYDNKRIEIEPAPTHRKTASTMELSSSPSSSGQGREGMDKVIYDAQVMKCRLAKRRTMSFESSGTDGSNVMLRTISSQLRKSNSISRLYPIPKTNKEQLVMPPAPRVSVERLDRTDEVSSTLLINTSMSLSTISIDSSSASSVSSGLSTPSTSPQLNTHSPLMQTSSFTAEHGYSTSTASLNAEFNSNMGGSSNLSSPLSRPPHSLPAISPRTSSVTVSSSLAQHKQTSSISGTTIALSDTSSSMTTATTTATESSSSSPLLASISSWSPMSSSKTGLLRKIRSRPKVKDQIFEIVAAPSTPSPLPSSYTT</sequence>
<evidence type="ECO:0000313" key="4">
    <source>
        <dbReference type="Proteomes" id="UP000738325"/>
    </source>
</evidence>
<gene>
    <name evidence="3" type="ORF">BGZ99_009421</name>
</gene>
<dbReference type="AlphaFoldDB" id="A0A9P6V0T6"/>
<dbReference type="OrthoDB" id="2425588at2759"/>
<accession>A0A9P6V0T6</accession>
<feature type="compositionally biased region" description="Polar residues" evidence="1">
    <location>
        <begin position="357"/>
        <end position="375"/>
    </location>
</feature>
<feature type="compositionally biased region" description="Low complexity" evidence="1">
    <location>
        <begin position="518"/>
        <end position="530"/>
    </location>
</feature>
<proteinExistence type="predicted"/>
<feature type="compositionally biased region" description="Low complexity" evidence="1">
    <location>
        <begin position="124"/>
        <end position="144"/>
    </location>
</feature>
<feature type="region of interest" description="Disordered" evidence="1">
    <location>
        <begin position="562"/>
        <end position="590"/>
    </location>
</feature>
<name>A0A9P6V0T6_9FUNG</name>
<keyword evidence="4" id="KW-1185">Reference proteome</keyword>
<feature type="region of interest" description="Disordered" evidence="1">
    <location>
        <begin position="347"/>
        <end position="375"/>
    </location>
</feature>
<dbReference type="Proteomes" id="UP000738325">
    <property type="component" value="Unassembled WGS sequence"/>
</dbReference>
<protein>
    <recommendedName>
        <fullName evidence="2">USP8 dimerisation domain-containing protein</fullName>
    </recommendedName>
</protein>
<feature type="region of interest" description="Disordered" evidence="1">
    <location>
        <begin position="119"/>
        <end position="162"/>
    </location>
</feature>
<feature type="compositionally biased region" description="Basic and acidic residues" evidence="1">
    <location>
        <begin position="148"/>
        <end position="158"/>
    </location>
</feature>
<dbReference type="Gene3D" id="1.20.58.80">
    <property type="entry name" value="Phosphotransferase system, lactose/cellobiose-type IIA subunit"/>
    <property type="match status" value="1"/>
</dbReference>
<reference evidence="3" key="1">
    <citation type="journal article" date="2020" name="Fungal Divers.">
        <title>Resolving the Mortierellaceae phylogeny through synthesis of multi-gene phylogenetics and phylogenomics.</title>
        <authorList>
            <person name="Vandepol N."/>
            <person name="Liber J."/>
            <person name="Desiro A."/>
            <person name="Na H."/>
            <person name="Kennedy M."/>
            <person name="Barry K."/>
            <person name="Grigoriev I.V."/>
            <person name="Miller A.N."/>
            <person name="O'Donnell K."/>
            <person name="Stajich J.E."/>
            <person name="Bonito G."/>
        </authorList>
    </citation>
    <scope>NUCLEOTIDE SEQUENCE</scope>
    <source>
        <strain evidence="3">REB-010B</strain>
    </source>
</reference>